<organism evidence="1 2">
    <name type="scientific">Rhododendron molle</name>
    <name type="common">Chinese azalea</name>
    <name type="synonym">Azalea mollis</name>
    <dbReference type="NCBI Taxonomy" id="49168"/>
    <lineage>
        <taxon>Eukaryota</taxon>
        <taxon>Viridiplantae</taxon>
        <taxon>Streptophyta</taxon>
        <taxon>Embryophyta</taxon>
        <taxon>Tracheophyta</taxon>
        <taxon>Spermatophyta</taxon>
        <taxon>Magnoliopsida</taxon>
        <taxon>eudicotyledons</taxon>
        <taxon>Gunneridae</taxon>
        <taxon>Pentapetalae</taxon>
        <taxon>asterids</taxon>
        <taxon>Ericales</taxon>
        <taxon>Ericaceae</taxon>
        <taxon>Ericoideae</taxon>
        <taxon>Rhodoreae</taxon>
        <taxon>Rhododendron</taxon>
    </lineage>
</organism>
<comment type="caution">
    <text evidence="1">The sequence shown here is derived from an EMBL/GenBank/DDBJ whole genome shotgun (WGS) entry which is preliminary data.</text>
</comment>
<gene>
    <name evidence="1" type="ORF">RHMOL_Rhmol08G0280300</name>
</gene>
<proteinExistence type="predicted"/>
<keyword evidence="2" id="KW-1185">Reference proteome</keyword>
<dbReference type="Proteomes" id="UP001062846">
    <property type="component" value="Chromosome 8"/>
</dbReference>
<protein>
    <submittedName>
        <fullName evidence="1">Uncharacterized protein</fullName>
    </submittedName>
</protein>
<name>A0ACC0MT91_RHOML</name>
<reference evidence="1" key="1">
    <citation type="submission" date="2022-02" db="EMBL/GenBank/DDBJ databases">
        <title>Plant Genome Project.</title>
        <authorList>
            <person name="Zhang R.-G."/>
        </authorList>
    </citation>
    <scope>NUCLEOTIDE SEQUENCE</scope>
    <source>
        <strain evidence="1">AT1</strain>
    </source>
</reference>
<sequence>MAEATSTSSGPAAGASPVDAFRETTPIISGEPTPSDHNVTQTFHFSSGNPRLEETRGVMHASLPTPTATRHCLPNFPSGSVQKLPEDAKQAGYMSEREFLIRLMRIFQKTGNMESKDGGPSEVLAITGWGIADISLAKKKWVWPGQKVIRVGISPVNYTFQVQAMSAEKLPFILPAVFTIGPRVDSDEAMLKFAKLISPHDKLSNHVKELVQGVIEGETRVLAASMTMEEIFKGTKQFKQEVFEKVQLELDQFGLLIYNANVKQLVDVPGHEYFSYLGQKTQMEAANQARIDVSEAKMKGEIGSKQREGQTTQNAAKINAETTIIATKRQGEGKKEEVRVKAEVQIFENQRAAEVAEANAELAKKKAGWAQLSQLAEVESAKAVALREAELQRVVEQKNALTRTEKLKAEHLSKASVEYEIKFQDNISLAIVATATKERNNKGYRNVKSGYYEKAEALVHILLFCCLPYCPDKKVQEANWELYKKQKEAEAVLFKQQKEAEAKKATADAAFYTQQQVADGTLYAKQKEADGIAAIADAQGLYLKCLLKEVNGNYAALRDYMMINNGVFQEIAKINAEAVKGLQPKISVWSNGGGESGAVGGMNGVAGVYSMLPPLFQTVHEQTGMLPPAWLGTLPSSSQSISN</sequence>
<dbReference type="EMBL" id="CM046395">
    <property type="protein sequence ID" value="KAI8544237.1"/>
    <property type="molecule type" value="Genomic_DNA"/>
</dbReference>
<evidence type="ECO:0000313" key="1">
    <source>
        <dbReference type="EMBL" id="KAI8544237.1"/>
    </source>
</evidence>
<accession>A0ACC0MT91</accession>
<evidence type="ECO:0000313" key="2">
    <source>
        <dbReference type="Proteomes" id="UP001062846"/>
    </source>
</evidence>